<keyword evidence="1" id="KW-0472">Membrane</keyword>
<dbReference type="InterPro" id="IPR004158">
    <property type="entry name" value="DUF247_pln"/>
</dbReference>
<dbReference type="PANTHER" id="PTHR31170:SF21">
    <property type="match status" value="1"/>
</dbReference>
<protein>
    <submittedName>
        <fullName evidence="2">Uncharacterized protein</fullName>
    </submittedName>
</protein>
<dbReference type="Pfam" id="PF03140">
    <property type="entry name" value="DUF247"/>
    <property type="match status" value="1"/>
</dbReference>
<organism evidence="2 3">
    <name type="scientific">Rubroshorea leprosula</name>
    <dbReference type="NCBI Taxonomy" id="152421"/>
    <lineage>
        <taxon>Eukaryota</taxon>
        <taxon>Viridiplantae</taxon>
        <taxon>Streptophyta</taxon>
        <taxon>Embryophyta</taxon>
        <taxon>Tracheophyta</taxon>
        <taxon>Spermatophyta</taxon>
        <taxon>Magnoliopsida</taxon>
        <taxon>eudicotyledons</taxon>
        <taxon>Gunneridae</taxon>
        <taxon>Pentapetalae</taxon>
        <taxon>rosids</taxon>
        <taxon>malvids</taxon>
        <taxon>Malvales</taxon>
        <taxon>Dipterocarpaceae</taxon>
        <taxon>Rubroshorea</taxon>
    </lineage>
</organism>
<proteinExistence type="predicted"/>
<evidence type="ECO:0000256" key="1">
    <source>
        <dbReference type="SAM" id="Phobius"/>
    </source>
</evidence>
<keyword evidence="1" id="KW-1133">Transmembrane helix</keyword>
<reference evidence="2 3" key="1">
    <citation type="journal article" date="2021" name="Commun. Biol.">
        <title>The genome of Shorea leprosula (Dipterocarpaceae) highlights the ecological relevance of drought in aseasonal tropical rainforests.</title>
        <authorList>
            <person name="Ng K.K.S."/>
            <person name="Kobayashi M.J."/>
            <person name="Fawcett J.A."/>
            <person name="Hatakeyama M."/>
            <person name="Paape T."/>
            <person name="Ng C.H."/>
            <person name="Ang C.C."/>
            <person name="Tnah L.H."/>
            <person name="Lee C.T."/>
            <person name="Nishiyama T."/>
            <person name="Sese J."/>
            <person name="O'Brien M.J."/>
            <person name="Copetti D."/>
            <person name="Mohd Noor M.I."/>
            <person name="Ong R.C."/>
            <person name="Putra M."/>
            <person name="Sireger I.Z."/>
            <person name="Indrioko S."/>
            <person name="Kosugi Y."/>
            <person name="Izuno A."/>
            <person name="Isagi Y."/>
            <person name="Lee S.L."/>
            <person name="Shimizu K.K."/>
        </authorList>
    </citation>
    <scope>NUCLEOTIDE SEQUENCE [LARGE SCALE GENOMIC DNA]</scope>
    <source>
        <strain evidence="2">214</strain>
    </source>
</reference>
<evidence type="ECO:0000313" key="2">
    <source>
        <dbReference type="EMBL" id="GKV24674.1"/>
    </source>
</evidence>
<feature type="transmembrane region" description="Helical" evidence="1">
    <location>
        <begin position="341"/>
        <end position="361"/>
    </location>
</feature>
<comment type="caution">
    <text evidence="2">The sequence shown here is derived from an EMBL/GenBank/DDBJ whole genome shotgun (WGS) entry which is preliminary data.</text>
</comment>
<dbReference type="AlphaFoldDB" id="A0AAV5KJH3"/>
<keyword evidence="3" id="KW-1185">Reference proteome</keyword>
<dbReference type="PANTHER" id="PTHR31170">
    <property type="entry name" value="BNAC04G53230D PROTEIN"/>
    <property type="match status" value="1"/>
</dbReference>
<name>A0AAV5KJH3_9ROSI</name>
<evidence type="ECO:0000313" key="3">
    <source>
        <dbReference type="Proteomes" id="UP001054252"/>
    </source>
</evidence>
<accession>A0AAV5KJH3</accession>
<dbReference type="EMBL" id="BPVZ01000066">
    <property type="protein sequence ID" value="GKV24674.1"/>
    <property type="molecule type" value="Genomic_DNA"/>
</dbReference>
<keyword evidence="1" id="KW-0812">Transmembrane</keyword>
<gene>
    <name evidence="2" type="ORF">SLEP1_g34258</name>
</gene>
<dbReference type="Proteomes" id="UP001054252">
    <property type="component" value="Unassembled WGS sequence"/>
</dbReference>
<sequence>MEQLKWKFFHRLFDSSRPRIKLDPVINAMEELEEEARGCYWGKIQLSSENFVKMMLIDGCFIVELFKELEQHNFIYAPSIQRWMLPTLRRDLIMLENQLPLFVLQKLFELTSSPEESSTSLQDLTHQFFNPLLQRDSNSALQCINKEAKGKRHFLDLFRSSILPRCSDTEETNNRKDSSITANKGLIAGEVNETIRSVIKLKEAGFIIEKGKNRPPLDVRSEGRVLQIPPLYIDDHKGTVFRNMVAFEQCHHKCTPDVTSYLFFFDELINSAEDVELLHREEVIQHSIGNNKEVAKLVNSLCKEITRNADQSYLHKVVSEANQYYDTYYAKIRAQLVYHYFSSWKVGISTVAGIIALFLNYGSKFKQSVRAVTEPGFEMNGG</sequence>